<protein>
    <submittedName>
        <fullName evidence="2">Uncharacterized protein</fullName>
    </submittedName>
</protein>
<name>A0ABU2A458_9BURK</name>
<evidence type="ECO:0000313" key="2">
    <source>
        <dbReference type="EMBL" id="MDR7331984.1"/>
    </source>
</evidence>
<keyword evidence="1" id="KW-0812">Transmembrane</keyword>
<gene>
    <name evidence="2" type="ORF">J2X21_001110</name>
</gene>
<keyword evidence="3" id="KW-1185">Reference proteome</keyword>
<evidence type="ECO:0000256" key="1">
    <source>
        <dbReference type="SAM" id="Phobius"/>
    </source>
</evidence>
<accession>A0ABU2A458</accession>
<dbReference type="PROSITE" id="PS51257">
    <property type="entry name" value="PROKAR_LIPOPROTEIN"/>
    <property type="match status" value="1"/>
</dbReference>
<evidence type="ECO:0000313" key="3">
    <source>
        <dbReference type="Proteomes" id="UP001180825"/>
    </source>
</evidence>
<dbReference type="RefSeq" id="WP_310325918.1">
    <property type="nucleotide sequence ID" value="NZ_JAVDXV010000002.1"/>
</dbReference>
<organism evidence="2 3">
    <name type="scientific">Roseateles asaccharophilus</name>
    <dbReference type="NCBI Taxonomy" id="582607"/>
    <lineage>
        <taxon>Bacteria</taxon>
        <taxon>Pseudomonadati</taxon>
        <taxon>Pseudomonadota</taxon>
        <taxon>Betaproteobacteria</taxon>
        <taxon>Burkholderiales</taxon>
        <taxon>Sphaerotilaceae</taxon>
        <taxon>Roseateles</taxon>
    </lineage>
</organism>
<sequence>MSTRRSTRSLIFPAVWLGCAPGLVAMSVLFKLGMPAGLAALCGLPAGIAAAMLLLKKI</sequence>
<feature type="transmembrane region" description="Helical" evidence="1">
    <location>
        <begin position="36"/>
        <end position="55"/>
    </location>
</feature>
<keyword evidence="1" id="KW-1133">Transmembrane helix</keyword>
<dbReference type="EMBL" id="JAVDXV010000002">
    <property type="protein sequence ID" value="MDR7331984.1"/>
    <property type="molecule type" value="Genomic_DNA"/>
</dbReference>
<proteinExistence type="predicted"/>
<feature type="transmembrane region" description="Helical" evidence="1">
    <location>
        <begin position="12"/>
        <end position="30"/>
    </location>
</feature>
<keyword evidence="1" id="KW-0472">Membrane</keyword>
<comment type="caution">
    <text evidence="2">The sequence shown here is derived from an EMBL/GenBank/DDBJ whole genome shotgun (WGS) entry which is preliminary data.</text>
</comment>
<dbReference type="Proteomes" id="UP001180825">
    <property type="component" value="Unassembled WGS sequence"/>
</dbReference>
<reference evidence="2 3" key="1">
    <citation type="submission" date="2023-07" db="EMBL/GenBank/DDBJ databases">
        <title>Sorghum-associated microbial communities from plants grown in Nebraska, USA.</title>
        <authorList>
            <person name="Schachtman D."/>
        </authorList>
    </citation>
    <scope>NUCLEOTIDE SEQUENCE [LARGE SCALE GENOMIC DNA]</scope>
    <source>
        <strain evidence="2 3">BE316</strain>
    </source>
</reference>